<dbReference type="GO" id="GO:0003924">
    <property type="term" value="F:GTPase activity"/>
    <property type="evidence" value="ECO:0007669"/>
    <property type="project" value="InterPro"/>
</dbReference>
<keyword evidence="3" id="KW-0479">Metal-binding</keyword>
<keyword evidence="6" id="KW-0862">Zinc</keyword>
<evidence type="ECO:0000259" key="10">
    <source>
        <dbReference type="Pfam" id="PF02492"/>
    </source>
</evidence>
<keyword evidence="5" id="KW-0378">Hydrolase</keyword>
<dbReference type="Proteomes" id="UP000214720">
    <property type="component" value="Unassembled WGS sequence"/>
</dbReference>
<dbReference type="InterPro" id="IPR003495">
    <property type="entry name" value="CobW/HypB/UreG_nucleotide-bd"/>
</dbReference>
<dbReference type="RefSeq" id="WP_089163693.1">
    <property type="nucleotide sequence ID" value="NZ_MTHB01000200.1"/>
</dbReference>
<dbReference type="GO" id="GO:0008270">
    <property type="term" value="F:zinc ion binding"/>
    <property type="evidence" value="ECO:0007669"/>
    <property type="project" value="TreeGrafter"/>
</dbReference>
<dbReference type="OrthoDB" id="9802035at2"/>
<evidence type="ECO:0000256" key="4">
    <source>
        <dbReference type="ARBA" id="ARBA00022741"/>
    </source>
</evidence>
<evidence type="ECO:0000256" key="2">
    <source>
        <dbReference type="ARBA" id="ARBA00022596"/>
    </source>
</evidence>
<dbReference type="NCBIfam" id="TIGR00073">
    <property type="entry name" value="hypB"/>
    <property type="match status" value="1"/>
</dbReference>
<evidence type="ECO:0000313" key="12">
    <source>
        <dbReference type="Proteomes" id="UP000214720"/>
    </source>
</evidence>
<gene>
    <name evidence="11" type="ORF">BSU04_29815</name>
</gene>
<keyword evidence="7" id="KW-0342">GTP-binding</keyword>
<evidence type="ECO:0000256" key="7">
    <source>
        <dbReference type="ARBA" id="ARBA00023134"/>
    </source>
</evidence>
<evidence type="ECO:0000256" key="8">
    <source>
        <dbReference type="ARBA" id="ARBA00035238"/>
    </source>
</evidence>
<dbReference type="GO" id="GO:0016151">
    <property type="term" value="F:nickel cation binding"/>
    <property type="evidence" value="ECO:0007669"/>
    <property type="project" value="InterPro"/>
</dbReference>
<sequence length="350" mass="37458">MCTTCGCSKGAGTVITDPETGERIETRAEGDSEAARNPGSWRQLAAGPAGASVAAHLHARAHRHAHEAHVHEHDGHVHSHEHHHAQTPAIPDHPGAEHTPVSLSDVAIAAATHGTTIALEQDVLAKNQLLAEHNRGWLASRHITALNLVSSPGAGKTTLLERTIRDLQALNSTRSIQVIEGDQATLNDAERIRATGCRVVQINTGTGCHLDAGMVSRALAQLDPPSHAWLMIENVGNLVCPALFDLGEQAKVVILSVTEGEDKPLKYPHMFRASRLMLLNKIDLLPHLRFDVERCIAYAGQVNPSIEVLQVSAETGAGMKAWYAWLEAAALVEVAETVRQSTSKSAVGSC</sequence>
<comment type="caution">
    <text evidence="11">The sequence shown here is derived from an EMBL/GenBank/DDBJ whole genome shotgun (WGS) entry which is preliminary data.</text>
</comment>
<keyword evidence="4" id="KW-0547">Nucleotide-binding</keyword>
<dbReference type="GO" id="GO:0005525">
    <property type="term" value="F:GTP binding"/>
    <property type="evidence" value="ECO:0007669"/>
    <property type="project" value="UniProtKB-KW"/>
</dbReference>
<dbReference type="GO" id="GO:0051604">
    <property type="term" value="P:protein maturation"/>
    <property type="evidence" value="ECO:0007669"/>
    <property type="project" value="InterPro"/>
</dbReference>
<evidence type="ECO:0000256" key="6">
    <source>
        <dbReference type="ARBA" id="ARBA00022833"/>
    </source>
</evidence>
<evidence type="ECO:0000256" key="3">
    <source>
        <dbReference type="ARBA" id="ARBA00022723"/>
    </source>
</evidence>
<dbReference type="PANTHER" id="PTHR30134">
    <property type="entry name" value="HYDROGENASE PROTEIN ASSEMBLY PROTEIN, NICKEL CHAPERONE"/>
    <property type="match status" value="1"/>
</dbReference>
<dbReference type="InterPro" id="IPR027417">
    <property type="entry name" value="P-loop_NTPase"/>
</dbReference>
<reference evidence="12" key="1">
    <citation type="submission" date="2017-01" db="EMBL/GenBank/DDBJ databases">
        <title>Genome Analysis of Deinococcus marmoris KOPRI26562.</title>
        <authorList>
            <person name="Kim J.H."/>
            <person name="Oh H.-M."/>
        </authorList>
    </citation>
    <scope>NUCLEOTIDE SEQUENCE [LARGE SCALE GENOMIC DNA]</scope>
    <source>
        <strain evidence="12">PAMC 26633</strain>
    </source>
</reference>
<dbReference type="Gene3D" id="3.40.50.300">
    <property type="entry name" value="P-loop containing nucleotide triphosphate hydrolases"/>
    <property type="match status" value="1"/>
</dbReference>
<dbReference type="CDD" id="cd05390">
    <property type="entry name" value="HypB"/>
    <property type="match status" value="1"/>
</dbReference>
<dbReference type="Pfam" id="PF02492">
    <property type="entry name" value="cobW"/>
    <property type="match status" value="1"/>
</dbReference>
<evidence type="ECO:0000313" key="11">
    <source>
        <dbReference type="EMBL" id="OXC74859.1"/>
    </source>
</evidence>
<evidence type="ECO:0000256" key="1">
    <source>
        <dbReference type="ARBA" id="ARBA00006211"/>
    </source>
</evidence>
<evidence type="ECO:0000256" key="9">
    <source>
        <dbReference type="SAM" id="MobiDB-lite"/>
    </source>
</evidence>
<organism evidence="11 12">
    <name type="scientific">Caballeronia sordidicola</name>
    <name type="common">Burkholderia sordidicola</name>
    <dbReference type="NCBI Taxonomy" id="196367"/>
    <lineage>
        <taxon>Bacteria</taxon>
        <taxon>Pseudomonadati</taxon>
        <taxon>Pseudomonadota</taxon>
        <taxon>Betaproteobacteria</taxon>
        <taxon>Burkholderiales</taxon>
        <taxon>Burkholderiaceae</taxon>
        <taxon>Caballeronia</taxon>
    </lineage>
</organism>
<evidence type="ECO:0000256" key="5">
    <source>
        <dbReference type="ARBA" id="ARBA00022801"/>
    </source>
</evidence>
<protein>
    <recommendedName>
        <fullName evidence="8">Hydrogenase maturation factor HypB</fullName>
    </recommendedName>
</protein>
<dbReference type="SUPFAM" id="SSF52540">
    <property type="entry name" value="P-loop containing nucleoside triphosphate hydrolases"/>
    <property type="match status" value="1"/>
</dbReference>
<feature type="domain" description="CobW/HypB/UreG nucleotide-binding" evidence="10">
    <location>
        <begin position="147"/>
        <end position="309"/>
    </location>
</feature>
<dbReference type="AlphaFoldDB" id="A0A226WVI6"/>
<feature type="compositionally biased region" description="Basic and acidic residues" evidence="9">
    <location>
        <begin position="67"/>
        <end position="78"/>
    </location>
</feature>
<comment type="similarity">
    <text evidence="1">Belongs to the SIMIBI class G3E GTPase family. HypB/HupM subfamily.</text>
</comment>
<accession>A0A226WVI6</accession>
<dbReference type="InterPro" id="IPR004392">
    <property type="entry name" value="Hyd_mat_HypB"/>
</dbReference>
<feature type="region of interest" description="Disordered" evidence="9">
    <location>
        <begin position="64"/>
        <end position="99"/>
    </location>
</feature>
<keyword evidence="2" id="KW-0533">Nickel</keyword>
<name>A0A226WVI6_CABSO</name>
<proteinExistence type="inferred from homology"/>
<dbReference type="PANTHER" id="PTHR30134:SF2">
    <property type="entry name" value="HYDROGENASE MATURATION FACTOR HYPB"/>
    <property type="match status" value="1"/>
</dbReference>
<dbReference type="EMBL" id="MTHB01000200">
    <property type="protein sequence ID" value="OXC74859.1"/>
    <property type="molecule type" value="Genomic_DNA"/>
</dbReference>